<comment type="caution">
    <text evidence="1">The sequence shown here is derived from an EMBL/GenBank/DDBJ whole genome shotgun (WGS) entry which is preliminary data.</text>
</comment>
<reference evidence="2" key="1">
    <citation type="journal article" date="2019" name="Int. J. Syst. Evol. Microbiol.">
        <title>The Global Catalogue of Microorganisms (GCM) 10K type strain sequencing project: providing services to taxonomists for standard genome sequencing and annotation.</title>
        <authorList>
            <consortium name="The Broad Institute Genomics Platform"/>
            <consortium name="The Broad Institute Genome Sequencing Center for Infectious Disease"/>
            <person name="Wu L."/>
            <person name="Ma J."/>
        </authorList>
    </citation>
    <scope>NUCLEOTIDE SEQUENCE [LARGE SCALE GENOMIC DNA]</scope>
    <source>
        <strain evidence="2">JCM 18283</strain>
    </source>
</reference>
<evidence type="ECO:0008006" key="3">
    <source>
        <dbReference type="Google" id="ProtNLM"/>
    </source>
</evidence>
<evidence type="ECO:0000313" key="2">
    <source>
        <dbReference type="Proteomes" id="UP001501436"/>
    </source>
</evidence>
<keyword evidence="2" id="KW-1185">Reference proteome</keyword>
<name>A0ABP9GEI4_9SPHI</name>
<gene>
    <name evidence="1" type="ORF">GCM10023313_40850</name>
</gene>
<dbReference type="EMBL" id="BAABJI010000004">
    <property type="protein sequence ID" value="GAA4931656.1"/>
    <property type="molecule type" value="Genomic_DNA"/>
</dbReference>
<accession>A0ABP9GEI4</accession>
<organism evidence="1 2">
    <name type="scientific">Mucilaginibacter defluvii</name>
    <dbReference type="NCBI Taxonomy" id="1196019"/>
    <lineage>
        <taxon>Bacteria</taxon>
        <taxon>Pseudomonadati</taxon>
        <taxon>Bacteroidota</taxon>
        <taxon>Sphingobacteriia</taxon>
        <taxon>Sphingobacteriales</taxon>
        <taxon>Sphingobacteriaceae</taxon>
        <taxon>Mucilaginibacter</taxon>
    </lineage>
</organism>
<proteinExistence type="predicted"/>
<dbReference type="RefSeq" id="WP_345334452.1">
    <property type="nucleotide sequence ID" value="NZ_BAABJI010000004.1"/>
</dbReference>
<protein>
    <recommendedName>
        <fullName evidence="3">Lipoprotein</fullName>
    </recommendedName>
</protein>
<dbReference type="PROSITE" id="PS51257">
    <property type="entry name" value="PROKAR_LIPOPROTEIN"/>
    <property type="match status" value="1"/>
</dbReference>
<evidence type="ECO:0000313" key="1">
    <source>
        <dbReference type="EMBL" id="GAA4931656.1"/>
    </source>
</evidence>
<sequence>MKSLKYTIILFVSGLTLLQACRQETSYKQVRDEVIAAHDKLMADDEKVMNNKMKLDTLASPAYLLKVKTEKPETDTALLRREADSLRRVLDSAGNRMSEWMQKFEPGQSGKSNAEAVAYFEGEKKKVIKLDSLYQALLKQSGAYLKQYNFKEDEPTGEHHHMKM</sequence>
<dbReference type="Proteomes" id="UP001501436">
    <property type="component" value="Unassembled WGS sequence"/>
</dbReference>